<dbReference type="OrthoDB" id="2837at2157"/>
<accession>A0A0D6JUL9</accession>
<evidence type="ECO:0000313" key="3">
    <source>
        <dbReference type="Proteomes" id="UP000198902"/>
    </source>
</evidence>
<gene>
    <name evidence="2" type="ORF">BN996_02778</name>
</gene>
<dbReference type="AlphaFoldDB" id="A0A0D6JUL9"/>
<evidence type="ECO:0000259" key="1">
    <source>
        <dbReference type="Pfam" id="PF16947"/>
    </source>
</evidence>
<keyword evidence="3" id="KW-1185">Reference proteome</keyword>
<dbReference type="RefSeq" id="WP_089779971.1">
    <property type="nucleotide sequence ID" value="NZ_CABLRR010000003.1"/>
</dbReference>
<protein>
    <recommendedName>
        <fullName evidence="1">4Fe-4S ferredoxin iron-sulfur binding domain-containing protein</fullName>
    </recommendedName>
</protein>
<feature type="domain" description="4Fe-4S ferredoxin iron-sulfur binding" evidence="1">
    <location>
        <begin position="11"/>
        <end position="73"/>
    </location>
</feature>
<proteinExistence type="predicted"/>
<dbReference type="Proteomes" id="UP000198902">
    <property type="component" value="Unassembled WGS sequence"/>
</dbReference>
<evidence type="ECO:0000313" key="2">
    <source>
        <dbReference type="EMBL" id="CQR51704.1"/>
    </source>
</evidence>
<sequence>MTDPQQPRLTPLDEWESEAATILDGGDYDAELGLRMARDAIRVSNGELSDAAFHEKYHEAVVAEFGEDSRPTEPEGFDE</sequence>
<reference evidence="3" key="1">
    <citation type="submission" date="2015-03" db="EMBL/GenBank/DDBJ databases">
        <authorList>
            <person name="Urmite Genomes"/>
        </authorList>
    </citation>
    <scope>NUCLEOTIDE SEQUENCE [LARGE SCALE GENOMIC DNA]</scope>
    <source>
        <strain evidence="3">Arc-Hr</strain>
    </source>
</reference>
<name>A0A0D6JUL9_9EURY</name>
<dbReference type="EMBL" id="CSTE01000003">
    <property type="protein sequence ID" value="CQR51704.1"/>
    <property type="molecule type" value="Genomic_DNA"/>
</dbReference>
<organism evidence="2 3">
    <name type="scientific">Haloferax massiliensis</name>
    <dbReference type="NCBI Taxonomy" id="1476858"/>
    <lineage>
        <taxon>Archaea</taxon>
        <taxon>Methanobacteriati</taxon>
        <taxon>Methanobacteriota</taxon>
        <taxon>Stenosarchaea group</taxon>
        <taxon>Halobacteria</taxon>
        <taxon>Halobacteriales</taxon>
        <taxon>Haloferacaceae</taxon>
        <taxon>Haloferax</taxon>
    </lineage>
</organism>
<dbReference type="Pfam" id="PF16947">
    <property type="entry name" value="Ferredoxin_N"/>
    <property type="match status" value="1"/>
</dbReference>
<dbReference type="InterPro" id="IPR031604">
    <property type="entry name" value="Ferredoxin_N"/>
</dbReference>